<dbReference type="PANTHER" id="PTHR19879:SF1">
    <property type="entry name" value="CANNONBALL-RELATED"/>
    <property type="match status" value="1"/>
</dbReference>
<keyword evidence="6" id="KW-0804">Transcription</keyword>
<keyword evidence="12" id="KW-1185">Reference proteome</keyword>
<keyword evidence="3 8" id="KW-0853">WD repeat</keyword>
<dbReference type="SMART" id="SM00320">
    <property type="entry name" value="WD40"/>
    <property type="match status" value="6"/>
</dbReference>
<dbReference type="InterPro" id="IPR001680">
    <property type="entry name" value="WD40_rpt"/>
</dbReference>
<feature type="compositionally biased region" description="Low complexity" evidence="9">
    <location>
        <begin position="674"/>
        <end position="696"/>
    </location>
</feature>
<feature type="repeat" description="WD" evidence="8">
    <location>
        <begin position="558"/>
        <end position="599"/>
    </location>
</feature>
<feature type="repeat" description="WD" evidence="8">
    <location>
        <begin position="448"/>
        <end position="465"/>
    </location>
</feature>
<dbReference type="InterPro" id="IPR007582">
    <property type="entry name" value="TFIID_NTD2"/>
</dbReference>
<feature type="region of interest" description="Disordered" evidence="9">
    <location>
        <begin position="1"/>
        <end position="31"/>
    </location>
</feature>
<dbReference type="OrthoDB" id="10266330at2759"/>
<keyword evidence="5" id="KW-0805">Transcription regulation</keyword>
<feature type="domain" description="TFIID subunit TAF5 NTD2" evidence="10">
    <location>
        <begin position="75"/>
        <end position="205"/>
    </location>
</feature>
<evidence type="ECO:0000256" key="3">
    <source>
        <dbReference type="ARBA" id="ARBA00022574"/>
    </source>
</evidence>
<dbReference type="InterPro" id="IPR015943">
    <property type="entry name" value="WD40/YVTN_repeat-like_dom_sf"/>
</dbReference>
<name>A0A9W8YQ19_9PEZI</name>
<dbReference type="InterPro" id="IPR006594">
    <property type="entry name" value="LisH"/>
</dbReference>
<feature type="compositionally biased region" description="Low complexity" evidence="9">
    <location>
        <begin position="11"/>
        <end position="31"/>
    </location>
</feature>
<dbReference type="GO" id="GO:0006367">
    <property type="term" value="P:transcription initiation at RNA polymerase II promoter"/>
    <property type="evidence" value="ECO:0007669"/>
    <property type="project" value="TreeGrafter"/>
</dbReference>
<evidence type="ECO:0000256" key="4">
    <source>
        <dbReference type="ARBA" id="ARBA00022737"/>
    </source>
</evidence>
<dbReference type="InterPro" id="IPR020472">
    <property type="entry name" value="WD40_PAC1"/>
</dbReference>
<dbReference type="PRINTS" id="PR00320">
    <property type="entry name" value="GPROTEINBRPT"/>
</dbReference>
<feature type="repeat" description="WD" evidence="8">
    <location>
        <begin position="359"/>
        <end position="400"/>
    </location>
</feature>
<evidence type="ECO:0000256" key="7">
    <source>
        <dbReference type="ARBA" id="ARBA00023242"/>
    </source>
</evidence>
<protein>
    <submittedName>
        <fullName evidence="11">Transcription initiation factor TFIID subunit 5</fullName>
    </submittedName>
</protein>
<reference evidence="11" key="1">
    <citation type="submission" date="2022-10" db="EMBL/GenBank/DDBJ databases">
        <title>Tapping the CABI collections for fungal endophytes: first genome assemblies for Collariella, Neodidymelliopsis, Ascochyta clinopodiicola, Didymella pomorum, Didymosphaeria variabile, Neocosmospora piperis and Neocucurbitaria cava.</title>
        <authorList>
            <person name="Hill R."/>
        </authorList>
    </citation>
    <scope>NUCLEOTIDE SEQUENCE</scope>
    <source>
        <strain evidence="11">IMI 355082</strain>
    </source>
</reference>
<dbReference type="Pfam" id="PF04494">
    <property type="entry name" value="TFIID_NTD2"/>
    <property type="match status" value="1"/>
</dbReference>
<dbReference type="Gene3D" id="1.25.40.500">
    <property type="entry name" value="TFIID subunit TAF5, NTD2 domain"/>
    <property type="match status" value="1"/>
</dbReference>
<dbReference type="PROSITE" id="PS50082">
    <property type="entry name" value="WD_REPEATS_2"/>
    <property type="match status" value="6"/>
</dbReference>
<dbReference type="InterPro" id="IPR019775">
    <property type="entry name" value="WD40_repeat_CS"/>
</dbReference>
<dbReference type="InterPro" id="IPR037264">
    <property type="entry name" value="TFIID_NTD2_sf"/>
</dbReference>
<sequence length="746" mass="82111">MSAPTRNPAEQRAVVGSGAAASTGPAQQQSTQNLNQIVTDYLLKRGFHRTEEAFRKESSNLGVDGRPQHKTVSDMGPNRFTIAFSLLKKFVESNLDYYKFELNKFQWPIFVHSYLELVFLKCPDEARAFMDTFKDDFQVAHADDLKLLATITLPSHLEENDAANRFRTTKYRIPVTNKAWDLMRGYMDKEWDNGGKIILDLLTEHADIKAVDRGLANPYSFTALYEKSKSTQIDQTELEGVPGAFEGIRSDDDPSKPLKLGPFAMDPDLQNEVRSEVILEDQRNPPVDGKPSLLEEFEHKIKREESNDGPVRTDLPLPAPRARDVWNEVEKLRENRDRFRIEGRTGGVGPGVSVCMFTFHNSLGNFNCIEFSNDQKMVAVGSMDSYIRVWSMDGSHLPSVQERGEVKKPTNNRMLIGHSGPVMSISFSDAVNWPEYREDSPNSKAPPLLLSSSADGTIRLWNLSTWLCLCTFKGHTGPVWKVQWGPHGHYFASAGRDKVLRIWAQDRITSLRDCVGHDDSISAITWHPNGVYVFSASDQMDKSIRMWSVVTGECVRVFTGHADDISALECAPNGKILASADWAGNILFWDLEKGTLIKRSRGHAKVGIMSISFSVESSVLVSGSLDGTVRVWDVEVPADGSKSTVVPGSIDQGVQLQSNTTISGDTIMVGGGPQQTTPAAATATSVATGSSTNAGASGAGGKKKGKEAQITADQISAFPTKKTPLKKVKFTRMNLVIASGCFDPAA</sequence>
<dbReference type="AlphaFoldDB" id="A0A9W8YQ19"/>
<dbReference type="GO" id="GO:0016251">
    <property type="term" value="F:RNA polymerase II general transcription initiation factor activity"/>
    <property type="evidence" value="ECO:0007669"/>
    <property type="project" value="TreeGrafter"/>
</dbReference>
<dbReference type="InterPro" id="IPR036322">
    <property type="entry name" value="WD40_repeat_dom_sf"/>
</dbReference>
<dbReference type="PROSITE" id="PS50896">
    <property type="entry name" value="LISH"/>
    <property type="match status" value="1"/>
</dbReference>
<dbReference type="CDD" id="cd08044">
    <property type="entry name" value="TAF5_NTD2"/>
    <property type="match status" value="1"/>
</dbReference>
<proteinExistence type="inferred from homology"/>
<organism evidence="11 12">
    <name type="scientific">Gnomoniopsis smithogilvyi</name>
    <dbReference type="NCBI Taxonomy" id="1191159"/>
    <lineage>
        <taxon>Eukaryota</taxon>
        <taxon>Fungi</taxon>
        <taxon>Dikarya</taxon>
        <taxon>Ascomycota</taxon>
        <taxon>Pezizomycotina</taxon>
        <taxon>Sordariomycetes</taxon>
        <taxon>Sordariomycetidae</taxon>
        <taxon>Diaporthales</taxon>
        <taxon>Gnomoniaceae</taxon>
        <taxon>Gnomoniopsis</taxon>
    </lineage>
</organism>
<evidence type="ECO:0000256" key="9">
    <source>
        <dbReference type="SAM" id="MobiDB-lite"/>
    </source>
</evidence>
<dbReference type="SUPFAM" id="SSF50978">
    <property type="entry name" value="WD40 repeat-like"/>
    <property type="match status" value="1"/>
</dbReference>
<dbReference type="SMART" id="SM00667">
    <property type="entry name" value="LisH"/>
    <property type="match status" value="1"/>
</dbReference>
<feature type="repeat" description="WD" evidence="8">
    <location>
        <begin position="608"/>
        <end position="635"/>
    </location>
</feature>
<keyword evidence="7" id="KW-0539">Nucleus</keyword>
<dbReference type="CDD" id="cd00200">
    <property type="entry name" value="WD40"/>
    <property type="match status" value="1"/>
</dbReference>
<feature type="repeat" description="WD" evidence="8">
    <location>
        <begin position="472"/>
        <end position="503"/>
    </location>
</feature>
<comment type="similarity">
    <text evidence="2">Belongs to the WD repeat TAF5 family.</text>
</comment>
<dbReference type="GO" id="GO:0005669">
    <property type="term" value="C:transcription factor TFIID complex"/>
    <property type="evidence" value="ECO:0007669"/>
    <property type="project" value="TreeGrafter"/>
</dbReference>
<comment type="caution">
    <text evidence="11">The sequence shown here is derived from an EMBL/GenBank/DDBJ whole genome shotgun (WGS) entry which is preliminary data.</text>
</comment>
<keyword evidence="4" id="KW-0677">Repeat</keyword>
<dbReference type="Pfam" id="PF08513">
    <property type="entry name" value="LisH"/>
    <property type="match status" value="1"/>
</dbReference>
<evidence type="ECO:0000313" key="12">
    <source>
        <dbReference type="Proteomes" id="UP001140453"/>
    </source>
</evidence>
<dbReference type="PANTHER" id="PTHR19879">
    <property type="entry name" value="TRANSCRIPTION INITIATION FACTOR TFIID"/>
    <property type="match status" value="1"/>
</dbReference>
<dbReference type="PROSITE" id="PS00678">
    <property type="entry name" value="WD_REPEATS_1"/>
    <property type="match status" value="2"/>
</dbReference>
<dbReference type="SUPFAM" id="SSF160897">
    <property type="entry name" value="Taf5 N-terminal domain-like"/>
    <property type="match status" value="1"/>
</dbReference>
<evidence type="ECO:0000313" key="11">
    <source>
        <dbReference type="EMBL" id="KAJ4389079.1"/>
    </source>
</evidence>
<dbReference type="Pfam" id="PF00400">
    <property type="entry name" value="WD40"/>
    <property type="match status" value="6"/>
</dbReference>
<evidence type="ECO:0000259" key="10">
    <source>
        <dbReference type="Pfam" id="PF04494"/>
    </source>
</evidence>
<feature type="repeat" description="WD" evidence="8">
    <location>
        <begin position="514"/>
        <end position="557"/>
    </location>
</feature>
<evidence type="ECO:0000256" key="2">
    <source>
        <dbReference type="ARBA" id="ARBA00009435"/>
    </source>
</evidence>
<dbReference type="EMBL" id="JAPEVB010000004">
    <property type="protein sequence ID" value="KAJ4389079.1"/>
    <property type="molecule type" value="Genomic_DNA"/>
</dbReference>
<evidence type="ECO:0000256" key="6">
    <source>
        <dbReference type="ARBA" id="ARBA00023163"/>
    </source>
</evidence>
<gene>
    <name evidence="11" type="primary">TAF5</name>
    <name evidence="11" type="ORF">N0V93_006541</name>
</gene>
<dbReference type="PROSITE" id="PS50294">
    <property type="entry name" value="WD_REPEATS_REGION"/>
    <property type="match status" value="3"/>
</dbReference>
<accession>A0A9W8YQ19</accession>
<feature type="region of interest" description="Disordered" evidence="9">
    <location>
        <begin position="672"/>
        <end position="705"/>
    </location>
</feature>
<evidence type="ECO:0000256" key="8">
    <source>
        <dbReference type="PROSITE-ProRule" id="PRU00221"/>
    </source>
</evidence>
<evidence type="ECO:0000256" key="1">
    <source>
        <dbReference type="ARBA" id="ARBA00004123"/>
    </source>
</evidence>
<dbReference type="Proteomes" id="UP001140453">
    <property type="component" value="Unassembled WGS sequence"/>
</dbReference>
<dbReference type="Gene3D" id="2.130.10.10">
    <property type="entry name" value="YVTN repeat-like/Quinoprotein amine dehydrogenase"/>
    <property type="match status" value="3"/>
</dbReference>
<comment type="subcellular location">
    <subcellularLocation>
        <location evidence="1">Nucleus</location>
    </subcellularLocation>
</comment>
<evidence type="ECO:0000256" key="5">
    <source>
        <dbReference type="ARBA" id="ARBA00023015"/>
    </source>
</evidence>